<protein>
    <submittedName>
        <fullName evidence="3">Uncharacterized protein</fullName>
    </submittedName>
</protein>
<evidence type="ECO:0000313" key="3">
    <source>
        <dbReference type="EMBL" id="AKE40071.1"/>
    </source>
</evidence>
<dbReference type="Proteomes" id="UP000033566">
    <property type="component" value="Chromosome"/>
</dbReference>
<feature type="region of interest" description="Disordered" evidence="1">
    <location>
        <begin position="21"/>
        <end position="103"/>
    </location>
</feature>
<keyword evidence="2" id="KW-0732">Signal</keyword>
<feature type="chain" id="PRO_5002509909" evidence="2">
    <location>
        <begin position="19"/>
        <end position="162"/>
    </location>
</feature>
<dbReference type="KEGG" id="ccj:UL81_10690"/>
<dbReference type="PATRIC" id="fig|161896.4.peg.2085"/>
<dbReference type="RefSeq" id="WP_035106357.1">
    <property type="nucleotide sequence ID" value="NZ_CP011311.1"/>
</dbReference>
<sequence>MRRVILSALAAGAATVLAACGSATVDNEEPTSVAPLERESAEASTEESSSESTSSEADSESSEGGSEQAAQDRGAREVSAIPEPEEETDTPDAKFLGALSDAGLDTDGVEDQVISAAQGSCESESNVTVQAVAGQLIEQGRTDMPFEELTGLLEDQARTAYC</sequence>
<name>A0A0F6TC50_9CORY</name>
<evidence type="ECO:0000313" key="4">
    <source>
        <dbReference type="Proteomes" id="UP000033566"/>
    </source>
</evidence>
<feature type="signal peptide" evidence="2">
    <location>
        <begin position="1"/>
        <end position="18"/>
    </location>
</feature>
<evidence type="ECO:0000256" key="1">
    <source>
        <dbReference type="SAM" id="MobiDB-lite"/>
    </source>
</evidence>
<keyword evidence="4" id="KW-1185">Reference proteome</keyword>
<feature type="compositionally biased region" description="Low complexity" evidence="1">
    <location>
        <begin position="50"/>
        <end position="71"/>
    </location>
</feature>
<dbReference type="EMBL" id="CP011311">
    <property type="protein sequence ID" value="AKE40071.1"/>
    <property type="molecule type" value="Genomic_DNA"/>
</dbReference>
<reference evidence="3 4" key="1">
    <citation type="journal article" date="2015" name="Genome Announc.">
        <title>Complete Genome Sequence of Corynebacterium camporealensis DSM 44610, Isolated from the Milk of a Manchega Sheep with Subclinical Mastitis.</title>
        <authorList>
            <person name="Ruckert C."/>
            <person name="Albersmeier A."/>
            <person name="Winkler A."/>
            <person name="Tauch A."/>
        </authorList>
    </citation>
    <scope>NUCLEOTIDE SEQUENCE [LARGE SCALE GENOMIC DNA]</scope>
    <source>
        <strain evidence="3 4">DSM 44610</strain>
    </source>
</reference>
<dbReference type="AlphaFoldDB" id="A0A0F6TC50"/>
<dbReference type="OrthoDB" id="4427769at2"/>
<proteinExistence type="predicted"/>
<organism evidence="3 4">
    <name type="scientific">Corynebacterium camporealensis</name>
    <dbReference type="NCBI Taxonomy" id="161896"/>
    <lineage>
        <taxon>Bacteria</taxon>
        <taxon>Bacillati</taxon>
        <taxon>Actinomycetota</taxon>
        <taxon>Actinomycetes</taxon>
        <taxon>Mycobacteriales</taxon>
        <taxon>Corynebacteriaceae</taxon>
        <taxon>Corynebacterium</taxon>
    </lineage>
</organism>
<dbReference type="HOGENOM" id="CLU_124343_0_0_11"/>
<gene>
    <name evidence="3" type="ORF">UL81_10690</name>
</gene>
<accession>A0A0F6TC50</accession>
<evidence type="ECO:0000256" key="2">
    <source>
        <dbReference type="SAM" id="SignalP"/>
    </source>
</evidence>
<dbReference type="STRING" id="161896.UL81_10690"/>
<dbReference type="PROSITE" id="PS51257">
    <property type="entry name" value="PROKAR_LIPOPROTEIN"/>
    <property type="match status" value="1"/>
</dbReference>